<gene>
    <name evidence="8" type="ORF">DI526_19405</name>
</gene>
<dbReference type="Pfam" id="PF00027">
    <property type="entry name" value="cNMP_binding"/>
    <property type="match status" value="1"/>
</dbReference>
<evidence type="ECO:0000256" key="1">
    <source>
        <dbReference type="ARBA" id="ARBA00006636"/>
    </source>
</evidence>
<dbReference type="CDD" id="cd00038">
    <property type="entry name" value="CAP_ED"/>
    <property type="match status" value="1"/>
</dbReference>
<feature type="short sequence motif" description="GXSXG" evidence="5">
    <location>
        <begin position="332"/>
        <end position="336"/>
    </location>
</feature>
<dbReference type="GO" id="GO:0004622">
    <property type="term" value="F:phosphatidylcholine lysophospholipase activity"/>
    <property type="evidence" value="ECO:0007669"/>
    <property type="project" value="UniProtKB-ARBA"/>
</dbReference>
<evidence type="ECO:0000256" key="3">
    <source>
        <dbReference type="ARBA" id="ARBA00022963"/>
    </source>
</evidence>
<protein>
    <submittedName>
        <fullName evidence="8">Cyclic nucleotide-binding protein</fullName>
    </submittedName>
</protein>
<dbReference type="PANTHER" id="PTHR14226">
    <property type="entry name" value="NEUROPATHY TARGET ESTERASE/SWISS CHEESE D.MELANOGASTER"/>
    <property type="match status" value="1"/>
</dbReference>
<dbReference type="InterPro" id="IPR016035">
    <property type="entry name" value="Acyl_Trfase/lysoPLipase"/>
</dbReference>
<dbReference type="CDD" id="cd07205">
    <property type="entry name" value="Pat_PNPLA6_PNPLA7_NTE1_like"/>
    <property type="match status" value="1"/>
</dbReference>
<evidence type="ECO:0000313" key="9">
    <source>
        <dbReference type="Proteomes" id="UP000249393"/>
    </source>
</evidence>
<name>A0A2W5UV09_9CAUL</name>
<proteinExistence type="inferred from homology"/>
<keyword evidence="4 5" id="KW-0443">Lipid metabolism</keyword>
<accession>A0A2W5UV09</accession>
<dbReference type="InterPro" id="IPR050301">
    <property type="entry name" value="NTE"/>
</dbReference>
<comment type="caution">
    <text evidence="8">The sequence shown here is derived from an EMBL/GenBank/DDBJ whole genome shotgun (WGS) entry which is preliminary data.</text>
</comment>
<dbReference type="Pfam" id="PF01734">
    <property type="entry name" value="Patatin"/>
    <property type="match status" value="1"/>
</dbReference>
<feature type="domain" description="Cyclic nucleotide-binding" evidence="6">
    <location>
        <begin position="27"/>
        <end position="107"/>
    </location>
</feature>
<feature type="active site" description="Proton acceptor" evidence="5">
    <location>
        <position position="448"/>
    </location>
</feature>
<dbReference type="SUPFAM" id="SSF51206">
    <property type="entry name" value="cAMP-binding domain-like"/>
    <property type="match status" value="1"/>
</dbReference>
<comment type="caution">
    <text evidence="5">Lacks conserved residue(s) required for the propagation of feature annotation.</text>
</comment>
<dbReference type="RefSeq" id="WP_304281491.1">
    <property type="nucleotide sequence ID" value="NZ_QFQZ01000083.1"/>
</dbReference>
<evidence type="ECO:0000256" key="2">
    <source>
        <dbReference type="ARBA" id="ARBA00022801"/>
    </source>
</evidence>
<dbReference type="Proteomes" id="UP000249393">
    <property type="component" value="Unassembled WGS sequence"/>
</dbReference>
<dbReference type="Gene3D" id="3.40.1090.10">
    <property type="entry name" value="Cytosolic phospholipase A2 catalytic domain"/>
    <property type="match status" value="2"/>
</dbReference>
<evidence type="ECO:0000256" key="5">
    <source>
        <dbReference type="PROSITE-ProRule" id="PRU01161"/>
    </source>
</evidence>
<dbReference type="InterPro" id="IPR014710">
    <property type="entry name" value="RmlC-like_jellyroll"/>
</dbReference>
<reference evidence="8 9" key="1">
    <citation type="submission" date="2017-08" db="EMBL/GenBank/DDBJ databases">
        <title>Infants hospitalized years apart are colonized by the same room-sourced microbial strains.</title>
        <authorList>
            <person name="Brooks B."/>
            <person name="Olm M.R."/>
            <person name="Firek B.A."/>
            <person name="Baker R."/>
            <person name="Thomas B.C."/>
            <person name="Morowitz M.J."/>
            <person name="Banfield J.F."/>
        </authorList>
    </citation>
    <scope>NUCLEOTIDE SEQUENCE [LARGE SCALE GENOMIC DNA]</scope>
    <source>
        <strain evidence="8">S2_003_000_R2_4</strain>
    </source>
</reference>
<dbReference type="SUPFAM" id="SSF52151">
    <property type="entry name" value="FabD/lysophospholipase-like"/>
    <property type="match status" value="1"/>
</dbReference>
<organism evidence="8 9">
    <name type="scientific">Caulobacter segnis</name>
    <dbReference type="NCBI Taxonomy" id="88688"/>
    <lineage>
        <taxon>Bacteria</taxon>
        <taxon>Pseudomonadati</taxon>
        <taxon>Pseudomonadota</taxon>
        <taxon>Alphaproteobacteria</taxon>
        <taxon>Caulobacterales</taxon>
        <taxon>Caulobacteraceae</taxon>
        <taxon>Caulobacter</taxon>
    </lineage>
</organism>
<dbReference type="InterPro" id="IPR000595">
    <property type="entry name" value="cNMP-bd_dom"/>
</dbReference>
<dbReference type="EMBL" id="QFQZ01000083">
    <property type="protein sequence ID" value="PZR31540.1"/>
    <property type="molecule type" value="Genomic_DNA"/>
</dbReference>
<feature type="short sequence motif" description="DGA/G" evidence="5">
    <location>
        <begin position="448"/>
        <end position="450"/>
    </location>
</feature>
<keyword evidence="2 5" id="KW-0378">Hydrolase</keyword>
<dbReference type="PROSITE" id="PS51635">
    <property type="entry name" value="PNPLA"/>
    <property type="match status" value="1"/>
</dbReference>
<evidence type="ECO:0000259" key="7">
    <source>
        <dbReference type="PROSITE" id="PS51635"/>
    </source>
</evidence>
<dbReference type="Gene3D" id="2.60.120.10">
    <property type="entry name" value="Jelly Rolls"/>
    <property type="match status" value="1"/>
</dbReference>
<dbReference type="InterPro" id="IPR002641">
    <property type="entry name" value="PNPLA_dom"/>
</dbReference>
<evidence type="ECO:0000259" key="6">
    <source>
        <dbReference type="PROSITE" id="PS50042"/>
    </source>
</evidence>
<keyword evidence="3 5" id="KW-0442">Lipid degradation</keyword>
<dbReference type="GO" id="GO:0016042">
    <property type="term" value="P:lipid catabolic process"/>
    <property type="evidence" value="ECO:0007669"/>
    <property type="project" value="UniProtKB-UniRule"/>
</dbReference>
<dbReference type="PANTHER" id="PTHR14226:SF29">
    <property type="entry name" value="NEUROPATHY TARGET ESTERASE SWS"/>
    <property type="match status" value="1"/>
</dbReference>
<comment type="similarity">
    <text evidence="1">Belongs to the NTE family.</text>
</comment>
<dbReference type="InterPro" id="IPR018490">
    <property type="entry name" value="cNMP-bd_dom_sf"/>
</dbReference>
<feature type="domain" description="PNPLA" evidence="7">
    <location>
        <begin position="301"/>
        <end position="461"/>
    </location>
</feature>
<evidence type="ECO:0000313" key="8">
    <source>
        <dbReference type="EMBL" id="PZR31540.1"/>
    </source>
</evidence>
<dbReference type="PROSITE" id="PS50042">
    <property type="entry name" value="CNMP_BINDING_3"/>
    <property type="match status" value="1"/>
</dbReference>
<feature type="active site" description="Nucleophile" evidence="5">
    <location>
        <position position="334"/>
    </location>
</feature>
<dbReference type="SMART" id="SM00100">
    <property type="entry name" value="cNMP"/>
    <property type="match status" value="1"/>
</dbReference>
<evidence type="ECO:0000256" key="4">
    <source>
        <dbReference type="ARBA" id="ARBA00023098"/>
    </source>
</evidence>
<sequence length="588" mass="63555">METPLPDDSALARLFARERRNGTAAWFSLPGGATLFEAGEPAEQLYFLKTGRLGAFRREDGQEPQFLGLIRPGEPAGEMAMIGDTAHSAAMVALRDSEMLALPRDVFFEAAEEDPSVLLELSRLMINRARQARSQPVAGDPSVFGFIAVEPGAPIRPVVERLGRCIENLGYTVTVEGGEALLAPTEWFGNVELSHDFVLYVAEADETAWKHVVGRQVDRLFRVGRGDRPPPTTIPSYASGPLQAQRLVDLILLQSATLERPSGSEAWVAATQPARLFHLRENGVADLQRLARVMTGQSVGLVLSGGGARAYAHIGAIQAMRERAIPIDFVGGASMGAIIAAGLAMGWDDGEMEHRIQKAFVDSSPLDDIAFPMIAMTRGEKVKARLEEHFGGVEISDLWLPFFCVSSNLTSGAYQLHRAGSLQTALRASISLPGVMPPATETGAVLVDGAVMKNFPADVMRALQPGPIVGVDVTRGRSITPDDLVTPPSLWNWITSGEWRRGPPIVALLMRAATVTTGRDLTAAREATDVLITPKLEGVDIRDWRAFEPAVKAGRVAASLAVDTLRQPVTTLRRRPSLRERPSSSTRS</sequence>
<dbReference type="AlphaFoldDB" id="A0A2W5UV09"/>